<protein>
    <submittedName>
        <fullName evidence="1">Uncharacterized protein</fullName>
    </submittedName>
</protein>
<comment type="caution">
    <text evidence="1">The sequence shown here is derived from an EMBL/GenBank/DDBJ whole genome shotgun (WGS) entry which is preliminary data.</text>
</comment>
<organism evidence="1 2">
    <name type="scientific">Sporotomaculum syntrophicum</name>
    <dbReference type="NCBI Taxonomy" id="182264"/>
    <lineage>
        <taxon>Bacteria</taxon>
        <taxon>Bacillati</taxon>
        <taxon>Bacillota</taxon>
        <taxon>Clostridia</taxon>
        <taxon>Eubacteriales</taxon>
        <taxon>Desulfallaceae</taxon>
        <taxon>Sporotomaculum</taxon>
    </lineage>
</organism>
<dbReference type="EMBL" id="LSRS01000001">
    <property type="protein sequence ID" value="KAF1086334.1"/>
    <property type="molecule type" value="Genomic_DNA"/>
</dbReference>
<proteinExistence type="predicted"/>
<sequence length="54" mass="6104">MNQGMIVQKIPVSEINPAKYNPRKDLKPGDPEYEKLKKSIQESGNLKTLSRFSG</sequence>
<evidence type="ECO:0000313" key="2">
    <source>
        <dbReference type="Proteomes" id="UP000798488"/>
    </source>
</evidence>
<evidence type="ECO:0000313" key="1">
    <source>
        <dbReference type="EMBL" id="KAF1086334.1"/>
    </source>
</evidence>
<reference evidence="1" key="1">
    <citation type="submission" date="2016-02" db="EMBL/GenBank/DDBJ databases">
        <title>Draft Genome Sequence of Sporotomaculum syntrophicum Strain FB, a Syntrophic Benzoate Degrader.</title>
        <authorList>
            <person name="Nobu M.K."/>
            <person name="Narihiro T."/>
            <person name="Qiu Y.-L."/>
            <person name="Ohashi A."/>
            <person name="Liu W.-T."/>
            <person name="Yuji S."/>
        </authorList>
    </citation>
    <scope>NUCLEOTIDE SEQUENCE</scope>
    <source>
        <strain evidence="1">FB</strain>
    </source>
</reference>
<dbReference type="RefSeq" id="WP_202623691.1">
    <property type="nucleotide sequence ID" value="NZ_LSRS01000001.1"/>
</dbReference>
<dbReference type="Proteomes" id="UP000798488">
    <property type="component" value="Unassembled WGS sequence"/>
</dbReference>
<keyword evidence="2" id="KW-1185">Reference proteome</keyword>
<dbReference type="AlphaFoldDB" id="A0A9D2WRX9"/>
<name>A0A9D2WRX9_9FIRM</name>
<gene>
    <name evidence="1" type="ORF">SPSYN_00052</name>
</gene>
<accession>A0A9D2WRX9</accession>